<evidence type="ECO:0000313" key="2">
    <source>
        <dbReference type="Proteomes" id="UP000824533"/>
    </source>
</evidence>
<dbReference type="Proteomes" id="UP000824533">
    <property type="component" value="Linkage Group LG12"/>
</dbReference>
<keyword evidence="2" id="KW-1185">Reference proteome</keyword>
<proteinExistence type="predicted"/>
<dbReference type="EMBL" id="CM034398">
    <property type="protein sequence ID" value="KAJ0177119.1"/>
    <property type="molecule type" value="Genomic_DNA"/>
</dbReference>
<comment type="caution">
    <text evidence="1">The sequence shown here is derived from an EMBL/GenBank/DDBJ whole genome shotgun (WGS) entry which is preliminary data.</text>
</comment>
<reference evidence="1 2" key="1">
    <citation type="journal article" date="2021" name="Front. Genet.">
        <title>Chromosome-Level Genome Assembly Reveals Significant Gene Expansion in the Toll and IMD Signaling Pathways of Dendrolimus kikuchii.</title>
        <authorList>
            <person name="Zhou J."/>
            <person name="Wu P."/>
            <person name="Xiong Z."/>
            <person name="Liu N."/>
            <person name="Zhao N."/>
            <person name="Ji M."/>
            <person name="Qiu Y."/>
            <person name="Yang B."/>
        </authorList>
    </citation>
    <scope>NUCLEOTIDE SEQUENCE [LARGE SCALE GENOMIC DNA]</scope>
    <source>
        <strain evidence="1">Ann1</strain>
    </source>
</reference>
<evidence type="ECO:0000313" key="1">
    <source>
        <dbReference type="EMBL" id="KAJ0177119.1"/>
    </source>
</evidence>
<organism evidence="1 2">
    <name type="scientific">Dendrolimus kikuchii</name>
    <dbReference type="NCBI Taxonomy" id="765133"/>
    <lineage>
        <taxon>Eukaryota</taxon>
        <taxon>Metazoa</taxon>
        <taxon>Ecdysozoa</taxon>
        <taxon>Arthropoda</taxon>
        <taxon>Hexapoda</taxon>
        <taxon>Insecta</taxon>
        <taxon>Pterygota</taxon>
        <taxon>Neoptera</taxon>
        <taxon>Endopterygota</taxon>
        <taxon>Lepidoptera</taxon>
        <taxon>Glossata</taxon>
        <taxon>Ditrysia</taxon>
        <taxon>Bombycoidea</taxon>
        <taxon>Lasiocampidae</taxon>
        <taxon>Dendrolimus</taxon>
    </lineage>
</organism>
<sequence>MCVMVMRYIIIVDEASCLWKRGDYLKKRNHFLGATGYINIIEDRERSPAHQVFEKPLLVFIPCHDEYSLPELTRP</sequence>
<gene>
    <name evidence="1" type="ORF">K1T71_007128</name>
</gene>
<protein>
    <submittedName>
        <fullName evidence="1">Uncharacterized protein</fullName>
    </submittedName>
</protein>
<name>A0ACC1CZG9_9NEOP</name>
<accession>A0ACC1CZG9</accession>